<dbReference type="Pfam" id="PF11104">
    <property type="entry name" value="PilM_2"/>
    <property type="match status" value="1"/>
</dbReference>
<comment type="caution">
    <text evidence="3">The sequence shown here is derived from an EMBL/GenBank/DDBJ whole genome shotgun (WGS) entry which is preliminary data.</text>
</comment>
<dbReference type="PANTHER" id="PTHR32432">
    <property type="entry name" value="CELL DIVISION PROTEIN FTSA-RELATED"/>
    <property type="match status" value="1"/>
</dbReference>
<dbReference type="InterPro" id="IPR003494">
    <property type="entry name" value="SHS2_FtsA"/>
</dbReference>
<protein>
    <submittedName>
        <fullName evidence="3">Type IV pilus assembly protein PilM</fullName>
    </submittedName>
</protein>
<name>A0AA46DY72_9FUSO</name>
<proteinExistence type="predicted"/>
<reference evidence="3 4" key="1">
    <citation type="submission" date="2019-03" db="EMBL/GenBank/DDBJ databases">
        <title>Genomic Encyclopedia of Type Strains, Phase IV (KMG-IV): sequencing the most valuable type-strain genomes for metagenomic binning, comparative biology and taxonomic classification.</title>
        <authorList>
            <person name="Goeker M."/>
        </authorList>
    </citation>
    <scope>NUCLEOTIDE SEQUENCE [LARGE SCALE GENOMIC DNA]</scope>
    <source>
        <strain evidence="3 4">DSM 100055</strain>
    </source>
</reference>
<sequence>MFFKTKVDGAIDIGTTAIKGLKLKKNKIEKMTLLELSQGTILNGDIVDYDKFTNRLKELVELVELKNKNVVISLPVQDFFVKFLSIPLVDDKEKMAIIEGELEELIPNFIPEDFITEFISLNFVGDNEEVIAITINKDKIKNLIEIATAAKLSIVKIIPDFISLYNFLQFQKEKDKIEPEESIMVVDIGAEATKLFIEKGGDIKLQRIIAIGGNDLNDIITRIYNIDYIEAERIKKSLELAKDEYNNDIENENDRQLFQELAKLISQLEKQLKVSIEFYVSHESTPGLDKIYITGGGTLIKGFRNILKKSLEVEIDDFSYSKIIMEQFEEIDTAKCIALLGNIIEEVK</sequence>
<dbReference type="Gene3D" id="3.30.1490.300">
    <property type="match status" value="1"/>
</dbReference>
<dbReference type="Proteomes" id="UP000294678">
    <property type="component" value="Unassembled WGS sequence"/>
</dbReference>
<dbReference type="RefSeq" id="WP_166667368.1">
    <property type="nucleotide sequence ID" value="NZ_SOBG01000005.1"/>
</dbReference>
<keyword evidence="1" id="KW-0175">Coiled coil</keyword>
<dbReference type="InterPro" id="IPR050696">
    <property type="entry name" value="FtsA/MreB"/>
</dbReference>
<keyword evidence="4" id="KW-1185">Reference proteome</keyword>
<dbReference type="SUPFAM" id="SSF53067">
    <property type="entry name" value="Actin-like ATPase domain"/>
    <property type="match status" value="2"/>
</dbReference>
<dbReference type="EMBL" id="SOBG01000005">
    <property type="protein sequence ID" value="TDT69789.1"/>
    <property type="molecule type" value="Genomic_DNA"/>
</dbReference>
<feature type="domain" description="SHS2" evidence="2">
    <location>
        <begin position="8"/>
        <end position="162"/>
    </location>
</feature>
<accession>A0AA46DY72</accession>
<dbReference type="SMART" id="SM00842">
    <property type="entry name" value="FtsA"/>
    <property type="match status" value="1"/>
</dbReference>
<evidence type="ECO:0000259" key="2">
    <source>
        <dbReference type="SMART" id="SM00842"/>
    </source>
</evidence>
<dbReference type="PANTHER" id="PTHR32432:SF3">
    <property type="entry name" value="ETHANOLAMINE UTILIZATION PROTEIN EUTJ"/>
    <property type="match status" value="1"/>
</dbReference>
<dbReference type="AlphaFoldDB" id="A0AA46DY72"/>
<dbReference type="InterPro" id="IPR043129">
    <property type="entry name" value="ATPase_NBD"/>
</dbReference>
<dbReference type="InterPro" id="IPR005883">
    <property type="entry name" value="PilM"/>
</dbReference>
<feature type="coiled-coil region" evidence="1">
    <location>
        <begin position="228"/>
        <end position="271"/>
    </location>
</feature>
<dbReference type="GO" id="GO:0051301">
    <property type="term" value="P:cell division"/>
    <property type="evidence" value="ECO:0007669"/>
    <property type="project" value="InterPro"/>
</dbReference>
<evidence type="ECO:0000256" key="1">
    <source>
        <dbReference type="SAM" id="Coils"/>
    </source>
</evidence>
<dbReference type="CDD" id="cd24049">
    <property type="entry name" value="ASKHA_NBD_PilM"/>
    <property type="match status" value="1"/>
</dbReference>
<organism evidence="3 4">
    <name type="scientific">Hypnocyclicus thermotrophus</name>
    <dbReference type="NCBI Taxonomy" id="1627895"/>
    <lineage>
        <taxon>Bacteria</taxon>
        <taxon>Fusobacteriati</taxon>
        <taxon>Fusobacteriota</taxon>
        <taxon>Fusobacteriia</taxon>
        <taxon>Fusobacteriales</taxon>
        <taxon>Fusobacteriaceae</taxon>
        <taxon>Hypnocyclicus</taxon>
    </lineage>
</organism>
<evidence type="ECO:0000313" key="4">
    <source>
        <dbReference type="Proteomes" id="UP000294678"/>
    </source>
</evidence>
<dbReference type="Gene3D" id="3.30.420.40">
    <property type="match status" value="2"/>
</dbReference>
<evidence type="ECO:0000313" key="3">
    <source>
        <dbReference type="EMBL" id="TDT69789.1"/>
    </source>
</evidence>
<gene>
    <name evidence="3" type="ORF">EV215_1328</name>
</gene>